<evidence type="ECO:0000256" key="1">
    <source>
        <dbReference type="ARBA" id="ARBA00022741"/>
    </source>
</evidence>
<dbReference type="Pfam" id="PF13604">
    <property type="entry name" value="AAA_30"/>
    <property type="match status" value="1"/>
</dbReference>
<dbReference type="PANTHER" id="PTHR43788:SF6">
    <property type="entry name" value="DNA HELICASE B"/>
    <property type="match status" value="1"/>
</dbReference>
<protein>
    <submittedName>
        <fullName evidence="4">AAA family ATPase</fullName>
    </submittedName>
</protein>
<dbReference type="RefSeq" id="WP_138386986.1">
    <property type="nucleotide sequence ID" value="NZ_CP054021.1"/>
</dbReference>
<keyword evidence="5" id="KW-1185">Reference proteome</keyword>
<dbReference type="InterPro" id="IPR027417">
    <property type="entry name" value="P-loop_NTPase"/>
</dbReference>
<evidence type="ECO:0000313" key="4">
    <source>
        <dbReference type="EMBL" id="QKK18634.1"/>
    </source>
</evidence>
<evidence type="ECO:0000259" key="3">
    <source>
        <dbReference type="Pfam" id="PF13538"/>
    </source>
</evidence>
<dbReference type="PANTHER" id="PTHR43788">
    <property type="entry name" value="DNA2/NAM7 HELICASE FAMILY MEMBER"/>
    <property type="match status" value="1"/>
</dbReference>
<dbReference type="EMBL" id="CP054021">
    <property type="protein sequence ID" value="QKK18634.1"/>
    <property type="molecule type" value="Genomic_DNA"/>
</dbReference>
<evidence type="ECO:0000313" key="5">
    <source>
        <dbReference type="Proteomes" id="UP000305673"/>
    </source>
</evidence>
<dbReference type="Pfam" id="PF13538">
    <property type="entry name" value="UvrD_C_2"/>
    <property type="match status" value="1"/>
</dbReference>
<dbReference type="Gene3D" id="3.40.50.300">
    <property type="entry name" value="P-loop containing nucleotide triphosphate hydrolases"/>
    <property type="match status" value="2"/>
</dbReference>
<name>A0ABX6PHQ4_9HYPH</name>
<feature type="domain" description="UvrD-like helicase C-terminal" evidence="3">
    <location>
        <begin position="409"/>
        <end position="455"/>
    </location>
</feature>
<dbReference type="CDD" id="cd18809">
    <property type="entry name" value="SF1_C_RecD"/>
    <property type="match status" value="1"/>
</dbReference>
<organism evidence="4 5">
    <name type="scientific">Rhizobium indicum</name>
    <dbReference type="NCBI Taxonomy" id="2583231"/>
    <lineage>
        <taxon>Bacteria</taxon>
        <taxon>Pseudomonadati</taxon>
        <taxon>Pseudomonadota</taxon>
        <taxon>Alphaproteobacteria</taxon>
        <taxon>Hyphomicrobiales</taxon>
        <taxon>Rhizobiaceae</taxon>
        <taxon>Rhizobium/Agrobacterium group</taxon>
        <taxon>Rhizobium</taxon>
    </lineage>
</organism>
<keyword evidence="1" id="KW-0547">Nucleotide-binding</keyword>
<evidence type="ECO:0000256" key="2">
    <source>
        <dbReference type="ARBA" id="ARBA00022840"/>
    </source>
</evidence>
<reference evidence="4 5" key="1">
    <citation type="submission" date="2020-05" db="EMBL/GenBank/DDBJ databases">
        <title>Genome sequences of pea root nodulating Rhizobium spp.</title>
        <authorList>
            <person name="Rahi P."/>
        </authorList>
    </citation>
    <scope>NUCLEOTIDE SEQUENCE [LARGE SCALE GENOMIC DNA]</scope>
    <source>
        <strain evidence="5">JKLM 12A2</strain>
    </source>
</reference>
<dbReference type="Proteomes" id="UP000305673">
    <property type="component" value="Chromosome"/>
</dbReference>
<keyword evidence="2" id="KW-0067">ATP-binding</keyword>
<dbReference type="SUPFAM" id="SSF52540">
    <property type="entry name" value="P-loop containing nucleoside triphosphate hydrolases"/>
    <property type="match status" value="1"/>
</dbReference>
<sequence>MRNSIVLSMDQKAAIAKAKAWFVKGRETQQVFRLFGYAGTGKSTVQQALLQELNVDPSEVLFLAPTGKAASVLISKGHDAKTIHKALYTQTGEDDSVYEALEREALSIRAKLRAISLENRSAYLRRLAAVEAQMNDSSSRPKPQFSFRGTTAIGSGVKIIIIDECSMIRNDTYSDLLSLELPIMLVGDPGQLPAVEGSNPPPSLVTDTHEADVMLENVVRQHGNSSILELATIVRRGEIPEFGESKRDGEHVVYKDARGCRGNIEKIFEKAGVEYPECFDQIICGRNVTRFAINDYMKRRHGIRHIFPVGERVEKLIVYRNIFIDEHFIANGAEIRVEEDRTREGEIKPYSRDDRSIDHPVTITSLDGKPVRIGGASLWKLPFEGRAEFEDRERVEKNAAAPLVYAQWSWAITAHKSQGSEWGRVCVFDESDVFRDHRSRWLYSAVTRSSRDLLMIKV</sequence>
<dbReference type="InterPro" id="IPR050534">
    <property type="entry name" value="Coronavir_polyprotein_1ab"/>
</dbReference>
<accession>A0ABX6PHQ4</accession>
<proteinExistence type="predicted"/>
<gene>
    <name evidence="4" type="ORF">FFM53_020200</name>
</gene>
<dbReference type="InterPro" id="IPR027785">
    <property type="entry name" value="UvrD-like_helicase_C"/>
</dbReference>